<dbReference type="AlphaFoldDB" id="A0A699X3D7"/>
<dbReference type="EMBL" id="BKCJ011781900">
    <property type="protein sequence ID" value="GFD52408.1"/>
    <property type="molecule type" value="Genomic_DNA"/>
</dbReference>
<gene>
    <name evidence="1" type="ORF">Tci_924377</name>
</gene>
<proteinExistence type="predicted"/>
<name>A0A699X3D7_TANCI</name>
<keyword evidence="1" id="KW-0808">Transferase</keyword>
<keyword evidence="1" id="KW-0548">Nucleotidyltransferase</keyword>
<evidence type="ECO:0000313" key="1">
    <source>
        <dbReference type="EMBL" id="GFD52408.1"/>
    </source>
</evidence>
<keyword evidence="1" id="KW-0695">RNA-directed DNA polymerase</keyword>
<protein>
    <submittedName>
        <fullName evidence="1">Reverse transcriptase domain-containing protein</fullName>
    </submittedName>
</protein>
<accession>A0A699X3D7</accession>
<sequence>MINPAFPNQKVTIGTQLSPACCLQLINLLKDNKDVFAWQPTNIVGVPRQIGQHSLNVNPSITLVAQKRRVLSLEKSKAVLREFEECIKEEIVR</sequence>
<comment type="caution">
    <text evidence="1">The sequence shown here is derived from an EMBL/GenBank/DDBJ whole genome shotgun (WGS) entry which is preliminary data.</text>
</comment>
<dbReference type="GO" id="GO:0003964">
    <property type="term" value="F:RNA-directed DNA polymerase activity"/>
    <property type="evidence" value="ECO:0007669"/>
    <property type="project" value="UniProtKB-KW"/>
</dbReference>
<organism evidence="1">
    <name type="scientific">Tanacetum cinerariifolium</name>
    <name type="common">Dalmatian daisy</name>
    <name type="synonym">Chrysanthemum cinerariifolium</name>
    <dbReference type="NCBI Taxonomy" id="118510"/>
    <lineage>
        <taxon>Eukaryota</taxon>
        <taxon>Viridiplantae</taxon>
        <taxon>Streptophyta</taxon>
        <taxon>Embryophyta</taxon>
        <taxon>Tracheophyta</taxon>
        <taxon>Spermatophyta</taxon>
        <taxon>Magnoliopsida</taxon>
        <taxon>eudicotyledons</taxon>
        <taxon>Gunneridae</taxon>
        <taxon>Pentapetalae</taxon>
        <taxon>asterids</taxon>
        <taxon>campanulids</taxon>
        <taxon>Asterales</taxon>
        <taxon>Asteraceae</taxon>
        <taxon>Asteroideae</taxon>
        <taxon>Anthemideae</taxon>
        <taxon>Anthemidinae</taxon>
        <taxon>Tanacetum</taxon>
    </lineage>
</organism>
<reference evidence="1" key="1">
    <citation type="journal article" date="2019" name="Sci. Rep.">
        <title>Draft genome of Tanacetum cinerariifolium, the natural source of mosquito coil.</title>
        <authorList>
            <person name="Yamashiro T."/>
            <person name="Shiraishi A."/>
            <person name="Satake H."/>
            <person name="Nakayama K."/>
        </authorList>
    </citation>
    <scope>NUCLEOTIDE SEQUENCE</scope>
</reference>